<dbReference type="Pfam" id="PF02225">
    <property type="entry name" value="PA"/>
    <property type="match status" value="1"/>
</dbReference>
<keyword evidence="16" id="KW-0865">Zymogen</keyword>
<protein>
    <recommendedName>
        <fullName evidence="5">Carboxypeptidase Q</fullName>
    </recommendedName>
    <alternativeName>
        <fullName evidence="20">Plasma glutamate carboxypeptidase</fullName>
    </alternativeName>
</protein>
<dbReference type="Pfam" id="PF04389">
    <property type="entry name" value="Peptidase_M28"/>
    <property type="match status" value="1"/>
</dbReference>
<dbReference type="PANTHER" id="PTHR12053">
    <property type="entry name" value="PROTEASE FAMILY M28 PLASMA GLUTAMATE CARBOXYPEPTIDASE-RELATED"/>
    <property type="match status" value="1"/>
</dbReference>
<dbReference type="EMBL" id="CP069188">
    <property type="protein sequence ID" value="QRV13609.1"/>
    <property type="molecule type" value="Genomic_DNA"/>
</dbReference>
<evidence type="ECO:0000256" key="18">
    <source>
        <dbReference type="ARBA" id="ARBA00023228"/>
    </source>
</evidence>
<keyword evidence="14" id="KW-0333">Golgi apparatus</keyword>
<evidence type="ECO:0000256" key="21">
    <source>
        <dbReference type="SAM" id="MobiDB-lite"/>
    </source>
</evidence>
<comment type="subcellular location">
    <subcellularLocation>
        <location evidence="1">Endoplasmic reticulum</location>
    </subcellularLocation>
    <subcellularLocation>
        <location evidence="3">Golgi apparatus</location>
    </subcellularLocation>
    <subcellularLocation>
        <location evidence="2">Lysosome</location>
    </subcellularLocation>
    <subcellularLocation>
        <location evidence="4">Secreted</location>
    </subcellularLocation>
</comment>
<keyword evidence="25" id="KW-1185">Reference proteome</keyword>
<dbReference type="SUPFAM" id="SSF52025">
    <property type="entry name" value="PA domain"/>
    <property type="match status" value="1"/>
</dbReference>
<dbReference type="InterPro" id="IPR046450">
    <property type="entry name" value="PA_dom_sf"/>
</dbReference>
<evidence type="ECO:0000256" key="20">
    <source>
        <dbReference type="ARBA" id="ARBA00033328"/>
    </source>
</evidence>
<keyword evidence="13" id="KW-0862">Zinc</keyword>
<dbReference type="InterPro" id="IPR039866">
    <property type="entry name" value="CPQ"/>
</dbReference>
<dbReference type="GO" id="GO:0070573">
    <property type="term" value="F:metallodipeptidase activity"/>
    <property type="evidence" value="ECO:0007669"/>
    <property type="project" value="InterPro"/>
</dbReference>
<evidence type="ECO:0000256" key="4">
    <source>
        <dbReference type="ARBA" id="ARBA00004613"/>
    </source>
</evidence>
<keyword evidence="12" id="KW-0256">Endoplasmic reticulum</keyword>
<gene>
    <name evidence="24" type="ORF">JMJ58_11630</name>
</gene>
<keyword evidence="8" id="KW-0645">Protease</keyword>
<feature type="compositionally biased region" description="Polar residues" evidence="21">
    <location>
        <begin position="221"/>
        <end position="230"/>
    </location>
</feature>
<feature type="compositionally biased region" description="Low complexity" evidence="21">
    <location>
        <begin position="253"/>
        <end position="263"/>
    </location>
</feature>
<feature type="region of interest" description="Disordered" evidence="21">
    <location>
        <begin position="219"/>
        <end position="273"/>
    </location>
</feature>
<evidence type="ECO:0000256" key="15">
    <source>
        <dbReference type="ARBA" id="ARBA00023049"/>
    </source>
</evidence>
<keyword evidence="11" id="KW-0378">Hydrolase</keyword>
<evidence type="ECO:0000259" key="23">
    <source>
        <dbReference type="Pfam" id="PF04389"/>
    </source>
</evidence>
<evidence type="ECO:0000256" key="10">
    <source>
        <dbReference type="ARBA" id="ARBA00022729"/>
    </source>
</evidence>
<keyword evidence="6" id="KW-0964">Secreted</keyword>
<dbReference type="KEGG" id="hsal:JMJ58_11630"/>
<evidence type="ECO:0000313" key="25">
    <source>
        <dbReference type="Proteomes" id="UP000637819"/>
    </source>
</evidence>
<dbReference type="RefSeq" id="WP_204746619.1">
    <property type="nucleotide sequence ID" value="NZ_CP069188.1"/>
</dbReference>
<keyword evidence="10" id="KW-0732">Signal</keyword>
<evidence type="ECO:0000256" key="14">
    <source>
        <dbReference type="ARBA" id="ARBA00023034"/>
    </source>
</evidence>
<dbReference type="Proteomes" id="UP000637819">
    <property type="component" value="Chromosome"/>
</dbReference>
<sequence length="491" mass="53003">MNESEPTLERALGRAWTDDRAWTLLTRLTELPHRMGGSPNERRAADIIRETLSDAGLEGVRVQEFPMQYWERGSTEFAVLGGEHGKDDEPDRRETPDRSFEAIALPYSPAGDVEGPLVDVGYGTPDEIADAELQGAIAVASTTTPRDQRFVHRMEKFGHAVAAGAKAFVFANHVSGQLPPTGALTFDAEAAAPGVGVSAETHDWLTDYAERGARARIRVDATTTDGSSRNVHGVLGSEARGASDEPSGQRGGETASSETTESSPGPRDAETDDEVLVVAHYDAHDITEGALDNGCGIATVAGATAILAALEEDLDCQVRIAGVGCEEIGLLGAEAMAEELDLESVRAVVNVDGAGRFRNLRALSHGSTNLEELAEDVTSAVGQSVVHESDPHPFSDHWPFLRAGVPALQLHSEPPEGSERGRGWTHTTADTRDKVDRRNLREHAMLTALLVRELTRTEVSRVDTADLQERLREQEYEPGMRAADIWPDAWD</sequence>
<evidence type="ECO:0000256" key="19">
    <source>
        <dbReference type="ARBA" id="ARBA00025833"/>
    </source>
</evidence>
<keyword evidence="7" id="KW-0121">Carboxypeptidase</keyword>
<keyword evidence="18" id="KW-0458">Lysosome</keyword>
<dbReference type="GO" id="GO:0046872">
    <property type="term" value="F:metal ion binding"/>
    <property type="evidence" value="ECO:0007669"/>
    <property type="project" value="UniProtKB-KW"/>
</dbReference>
<dbReference type="AlphaFoldDB" id="A0A8T8DVQ0"/>
<dbReference type="OrthoDB" id="34215at2157"/>
<evidence type="ECO:0000256" key="9">
    <source>
        <dbReference type="ARBA" id="ARBA00022723"/>
    </source>
</evidence>
<evidence type="ECO:0000256" key="1">
    <source>
        <dbReference type="ARBA" id="ARBA00004240"/>
    </source>
</evidence>
<dbReference type="GO" id="GO:0006508">
    <property type="term" value="P:proteolysis"/>
    <property type="evidence" value="ECO:0007669"/>
    <property type="project" value="UniProtKB-KW"/>
</dbReference>
<evidence type="ECO:0000256" key="11">
    <source>
        <dbReference type="ARBA" id="ARBA00022801"/>
    </source>
</evidence>
<name>A0A8T8DVQ0_9EURY</name>
<accession>A0A8T8DVQ0</accession>
<evidence type="ECO:0000256" key="3">
    <source>
        <dbReference type="ARBA" id="ARBA00004555"/>
    </source>
</evidence>
<evidence type="ECO:0000313" key="24">
    <source>
        <dbReference type="EMBL" id="QRV13609.1"/>
    </source>
</evidence>
<feature type="domain" description="Peptidase M28" evidence="23">
    <location>
        <begin position="270"/>
        <end position="448"/>
    </location>
</feature>
<dbReference type="InterPro" id="IPR007484">
    <property type="entry name" value="Peptidase_M28"/>
</dbReference>
<evidence type="ECO:0000256" key="7">
    <source>
        <dbReference type="ARBA" id="ARBA00022645"/>
    </source>
</evidence>
<dbReference type="GO" id="GO:0004180">
    <property type="term" value="F:carboxypeptidase activity"/>
    <property type="evidence" value="ECO:0007669"/>
    <property type="project" value="UniProtKB-KW"/>
</dbReference>
<dbReference type="PANTHER" id="PTHR12053:SF3">
    <property type="entry name" value="CARBOXYPEPTIDASE Q"/>
    <property type="match status" value="1"/>
</dbReference>
<organism evidence="24 25">
    <name type="scientific">Haloterrigena salifodinae</name>
    <dbReference type="NCBI Taxonomy" id="2675099"/>
    <lineage>
        <taxon>Archaea</taxon>
        <taxon>Methanobacteriati</taxon>
        <taxon>Methanobacteriota</taxon>
        <taxon>Stenosarchaea group</taxon>
        <taxon>Halobacteria</taxon>
        <taxon>Halobacteriales</taxon>
        <taxon>Natrialbaceae</taxon>
        <taxon>Haloterrigena</taxon>
    </lineage>
</organism>
<evidence type="ECO:0000256" key="2">
    <source>
        <dbReference type="ARBA" id="ARBA00004371"/>
    </source>
</evidence>
<dbReference type="GO" id="GO:0005576">
    <property type="term" value="C:extracellular region"/>
    <property type="evidence" value="ECO:0007669"/>
    <property type="project" value="UniProtKB-SubCell"/>
</dbReference>
<dbReference type="SUPFAM" id="SSF53187">
    <property type="entry name" value="Zn-dependent exopeptidases"/>
    <property type="match status" value="1"/>
</dbReference>
<dbReference type="Gene3D" id="3.50.30.30">
    <property type="match status" value="1"/>
</dbReference>
<evidence type="ECO:0000256" key="6">
    <source>
        <dbReference type="ARBA" id="ARBA00022525"/>
    </source>
</evidence>
<feature type="domain" description="PA" evidence="22">
    <location>
        <begin position="113"/>
        <end position="202"/>
    </location>
</feature>
<evidence type="ECO:0000256" key="8">
    <source>
        <dbReference type="ARBA" id="ARBA00022670"/>
    </source>
</evidence>
<evidence type="ECO:0000256" key="17">
    <source>
        <dbReference type="ARBA" id="ARBA00023180"/>
    </source>
</evidence>
<evidence type="ECO:0000256" key="12">
    <source>
        <dbReference type="ARBA" id="ARBA00022824"/>
    </source>
</evidence>
<evidence type="ECO:0000256" key="13">
    <source>
        <dbReference type="ARBA" id="ARBA00022833"/>
    </source>
</evidence>
<dbReference type="InterPro" id="IPR003137">
    <property type="entry name" value="PA_domain"/>
</dbReference>
<keyword evidence="15" id="KW-0482">Metalloprotease</keyword>
<keyword evidence="17" id="KW-0325">Glycoprotein</keyword>
<dbReference type="Gene3D" id="3.40.630.10">
    <property type="entry name" value="Zn peptidases"/>
    <property type="match status" value="1"/>
</dbReference>
<dbReference type="GO" id="GO:0005764">
    <property type="term" value="C:lysosome"/>
    <property type="evidence" value="ECO:0007669"/>
    <property type="project" value="UniProtKB-SubCell"/>
</dbReference>
<evidence type="ECO:0000259" key="22">
    <source>
        <dbReference type="Pfam" id="PF02225"/>
    </source>
</evidence>
<dbReference type="GeneID" id="62875784"/>
<evidence type="ECO:0000256" key="16">
    <source>
        <dbReference type="ARBA" id="ARBA00023145"/>
    </source>
</evidence>
<comment type="subunit">
    <text evidence="19">Homodimer. The monomeric form is inactive while the homodimer is active.</text>
</comment>
<proteinExistence type="predicted"/>
<reference evidence="24 25" key="1">
    <citation type="submission" date="2021-01" db="EMBL/GenBank/DDBJ databases">
        <title>Genome Sequence and Methylation Pattern of Haloterrigena salifodinae BOL5-1, An Extremely Halophilic Archaeon from a Bolivian Salt Mine.</title>
        <authorList>
            <person name="DasSarma P."/>
            <person name="Anton B.P."/>
            <person name="DasSarma S.L."/>
            <person name="von Ehrenheim H.A.L."/>
            <person name="Martinez F.L."/>
            <person name="Guzman D."/>
            <person name="Roberts R.J."/>
            <person name="DasSarma S."/>
        </authorList>
    </citation>
    <scope>NUCLEOTIDE SEQUENCE [LARGE SCALE GENOMIC DNA]</scope>
    <source>
        <strain evidence="24 25">BOL5-1</strain>
    </source>
</reference>
<keyword evidence="9" id="KW-0479">Metal-binding</keyword>
<evidence type="ECO:0000256" key="5">
    <source>
        <dbReference type="ARBA" id="ARBA00014116"/>
    </source>
</evidence>